<dbReference type="PROSITE" id="PS00430">
    <property type="entry name" value="TONB_DEPENDENT_REC_1"/>
    <property type="match status" value="1"/>
</dbReference>
<dbReference type="Proteomes" id="UP000278475">
    <property type="component" value="Unassembled WGS sequence"/>
</dbReference>
<organism evidence="2 3">
    <name type="scientific">Thermoproteota archaeon</name>
    <dbReference type="NCBI Taxonomy" id="2056631"/>
    <lineage>
        <taxon>Archaea</taxon>
        <taxon>Thermoproteota</taxon>
    </lineage>
</organism>
<dbReference type="Gene3D" id="2.60.40.10">
    <property type="entry name" value="Immunoglobulins"/>
    <property type="match status" value="1"/>
</dbReference>
<keyword evidence="1" id="KW-0472">Membrane</keyword>
<evidence type="ECO:0000256" key="1">
    <source>
        <dbReference type="SAM" id="Phobius"/>
    </source>
</evidence>
<dbReference type="InterPro" id="IPR010916">
    <property type="entry name" value="TonB_box_CS"/>
</dbReference>
<dbReference type="NCBIfam" id="NF041770">
    <property type="entry name" value="CFI_box_CTERM"/>
    <property type="match status" value="1"/>
</dbReference>
<keyword evidence="1" id="KW-1133">Transmembrane helix</keyword>
<keyword evidence="1" id="KW-0812">Transmembrane</keyword>
<evidence type="ECO:0000313" key="2">
    <source>
        <dbReference type="EMBL" id="RLE48302.1"/>
    </source>
</evidence>
<reference evidence="2 3" key="1">
    <citation type="submission" date="2018-06" db="EMBL/GenBank/DDBJ databases">
        <title>Extensive metabolic versatility and redundancy in microbially diverse, dynamic hydrothermal sediments.</title>
        <authorList>
            <person name="Dombrowski N."/>
            <person name="Teske A."/>
            <person name="Baker B.J."/>
        </authorList>
    </citation>
    <scope>NUCLEOTIDE SEQUENCE [LARGE SCALE GENOMIC DNA]</scope>
    <source>
        <strain evidence="2">B66_G16</strain>
    </source>
</reference>
<feature type="transmembrane region" description="Helical" evidence="1">
    <location>
        <begin position="504"/>
        <end position="522"/>
    </location>
</feature>
<dbReference type="InterPro" id="IPR049886">
    <property type="entry name" value="CFI_box_CTERM_dom"/>
</dbReference>
<dbReference type="InterPro" id="IPR013783">
    <property type="entry name" value="Ig-like_fold"/>
</dbReference>
<dbReference type="AlphaFoldDB" id="A0A497EN24"/>
<comment type="caution">
    <text evidence="2">The sequence shown here is derived from an EMBL/GenBank/DDBJ whole genome shotgun (WGS) entry which is preliminary data.</text>
</comment>
<protein>
    <recommendedName>
        <fullName evidence="4">SbsA Ig-like domain-containing protein</fullName>
    </recommendedName>
</protein>
<gene>
    <name evidence="2" type="ORF">DRJ31_07520</name>
</gene>
<evidence type="ECO:0000313" key="3">
    <source>
        <dbReference type="Proteomes" id="UP000278475"/>
    </source>
</evidence>
<accession>A0A497EN24</accession>
<feature type="transmembrane region" description="Helical" evidence="1">
    <location>
        <begin position="474"/>
        <end position="498"/>
    </location>
</feature>
<name>A0A497EN24_9CREN</name>
<feature type="transmembrane region" description="Helical" evidence="1">
    <location>
        <begin position="432"/>
        <end position="453"/>
    </location>
</feature>
<proteinExistence type="predicted"/>
<dbReference type="Gene3D" id="2.60.40.1930">
    <property type="match status" value="1"/>
</dbReference>
<dbReference type="EMBL" id="QMQV01000082">
    <property type="protein sequence ID" value="RLE48302.1"/>
    <property type="molecule type" value="Genomic_DNA"/>
</dbReference>
<evidence type="ECO:0008006" key="4">
    <source>
        <dbReference type="Google" id="ProtNLM"/>
    </source>
</evidence>
<sequence>MENFSKIALPFITLTLLVITLTSPALALTVTTDKDTYHQGETVIVSGTTLANSIVTIKLLNPEGTLVAIGQVQADSTGSYSYEIVLPSDMPTGNFIFGTYTVEVYSADEGVSKSKTFTIEAPPAVYAWVQYTPSSSEVTIDAEVSDGAVTVTVTFAEGLNVTDWGTVTQSGSQFIVDVDVYKWNGTEVPEVPDESRVHTYDLGTLSYGTYTFILKAWGSQVASESFEVPDLEPPTILGYGPNGTVSLTKPTIFVNYADNVGIDVDAVKLYLNNIDVTSGCNKTTTGLVYKPPSDLSNGTTYSVKAVVTDIYGNQVQKEWSFTVQIITQPQPQQPPAQPKKCLIATAAYGTELALPVQFLREFRDNYVLKTAGGSSFMEVFNAWYYSWSPYVAELETQNPLLRELVKNALKPLIAELTVAKAVYDAFSFNSELAVVLAGLVASFLIGLTYFAPIALTISAPVRKRLSAQKLNKTIAWLIAILAVFLTLHILALTASPAILKMSSASIVLTTVIIAAITPTALLKKLNLF</sequence>